<organism evidence="2 3">
    <name type="scientific">Massarina eburnea CBS 473.64</name>
    <dbReference type="NCBI Taxonomy" id="1395130"/>
    <lineage>
        <taxon>Eukaryota</taxon>
        <taxon>Fungi</taxon>
        <taxon>Dikarya</taxon>
        <taxon>Ascomycota</taxon>
        <taxon>Pezizomycotina</taxon>
        <taxon>Dothideomycetes</taxon>
        <taxon>Pleosporomycetidae</taxon>
        <taxon>Pleosporales</taxon>
        <taxon>Massarineae</taxon>
        <taxon>Massarinaceae</taxon>
        <taxon>Massarina</taxon>
    </lineage>
</organism>
<dbReference type="Proteomes" id="UP000799753">
    <property type="component" value="Unassembled WGS sequence"/>
</dbReference>
<evidence type="ECO:0000313" key="3">
    <source>
        <dbReference type="Proteomes" id="UP000799753"/>
    </source>
</evidence>
<feature type="region of interest" description="Disordered" evidence="1">
    <location>
        <begin position="1"/>
        <end position="140"/>
    </location>
</feature>
<evidence type="ECO:0000256" key="1">
    <source>
        <dbReference type="SAM" id="MobiDB-lite"/>
    </source>
</evidence>
<name>A0A6A6SAL8_9PLEO</name>
<feature type="compositionally biased region" description="Basic and acidic residues" evidence="1">
    <location>
        <begin position="44"/>
        <end position="54"/>
    </location>
</feature>
<evidence type="ECO:0000313" key="2">
    <source>
        <dbReference type="EMBL" id="KAF2644292.1"/>
    </source>
</evidence>
<gene>
    <name evidence="2" type="ORF">P280DRAFT_229060</name>
</gene>
<feature type="compositionally biased region" description="Basic residues" evidence="1">
    <location>
        <begin position="18"/>
        <end position="42"/>
    </location>
</feature>
<sequence>MTTSRHHLLSSFPTNARAHSKNRSRSRQHRANSSSSKRKATPHRTSDFPRRSDPIRSLPPPIQPWGTPRHGTEFERKKTPPAPSPSPHQSKTTTSNPNNPTASRDPPTQHDSKKKKLLPPHPTSPTRLGGTYLAKLARGT</sequence>
<feature type="compositionally biased region" description="Low complexity" evidence="1">
    <location>
        <begin position="92"/>
        <end position="101"/>
    </location>
</feature>
<reference evidence="2" key="1">
    <citation type="journal article" date="2020" name="Stud. Mycol.">
        <title>101 Dothideomycetes genomes: a test case for predicting lifestyles and emergence of pathogens.</title>
        <authorList>
            <person name="Haridas S."/>
            <person name="Albert R."/>
            <person name="Binder M."/>
            <person name="Bloem J."/>
            <person name="Labutti K."/>
            <person name="Salamov A."/>
            <person name="Andreopoulos B."/>
            <person name="Baker S."/>
            <person name="Barry K."/>
            <person name="Bills G."/>
            <person name="Bluhm B."/>
            <person name="Cannon C."/>
            <person name="Castanera R."/>
            <person name="Culley D."/>
            <person name="Daum C."/>
            <person name="Ezra D."/>
            <person name="Gonzalez J."/>
            <person name="Henrissat B."/>
            <person name="Kuo A."/>
            <person name="Liang C."/>
            <person name="Lipzen A."/>
            <person name="Lutzoni F."/>
            <person name="Magnuson J."/>
            <person name="Mondo S."/>
            <person name="Nolan M."/>
            <person name="Ohm R."/>
            <person name="Pangilinan J."/>
            <person name="Park H.-J."/>
            <person name="Ramirez L."/>
            <person name="Alfaro M."/>
            <person name="Sun H."/>
            <person name="Tritt A."/>
            <person name="Yoshinaga Y."/>
            <person name="Zwiers L.-H."/>
            <person name="Turgeon B."/>
            <person name="Goodwin S."/>
            <person name="Spatafora J."/>
            <person name="Crous P."/>
            <person name="Grigoriev I."/>
        </authorList>
    </citation>
    <scope>NUCLEOTIDE SEQUENCE</scope>
    <source>
        <strain evidence="2">CBS 473.64</strain>
    </source>
</reference>
<protein>
    <submittedName>
        <fullName evidence="2">Uncharacterized protein</fullName>
    </submittedName>
</protein>
<keyword evidence="3" id="KW-1185">Reference proteome</keyword>
<dbReference type="AlphaFoldDB" id="A0A6A6SAL8"/>
<proteinExistence type="predicted"/>
<accession>A0A6A6SAL8</accession>
<dbReference type="EMBL" id="MU006779">
    <property type="protein sequence ID" value="KAF2644292.1"/>
    <property type="molecule type" value="Genomic_DNA"/>
</dbReference>